<keyword evidence="3 6" id="KW-0067">ATP-binding</keyword>
<name>A0A916YDN6_9MICO</name>
<evidence type="ECO:0000259" key="5">
    <source>
        <dbReference type="PROSITE" id="PS50893"/>
    </source>
</evidence>
<dbReference type="Pfam" id="PF00005">
    <property type="entry name" value="ABC_tran"/>
    <property type="match status" value="1"/>
</dbReference>
<reference evidence="6" key="2">
    <citation type="submission" date="2020-09" db="EMBL/GenBank/DDBJ databases">
        <authorList>
            <person name="Sun Q."/>
            <person name="Zhou Y."/>
        </authorList>
    </citation>
    <scope>NUCLEOTIDE SEQUENCE</scope>
    <source>
        <strain evidence="6">CGMCC 1.15152</strain>
    </source>
</reference>
<dbReference type="EMBL" id="BMHO01000001">
    <property type="protein sequence ID" value="GGD40621.1"/>
    <property type="molecule type" value="Genomic_DNA"/>
</dbReference>
<feature type="domain" description="ABC transporter" evidence="5">
    <location>
        <begin position="1"/>
        <end position="237"/>
    </location>
</feature>
<dbReference type="PANTHER" id="PTHR42781">
    <property type="entry name" value="SPERMIDINE/PUTRESCINE IMPORT ATP-BINDING PROTEIN POTA"/>
    <property type="match status" value="1"/>
</dbReference>
<dbReference type="InterPro" id="IPR027417">
    <property type="entry name" value="P-loop_NTPase"/>
</dbReference>
<dbReference type="InterPro" id="IPR003593">
    <property type="entry name" value="AAA+_ATPase"/>
</dbReference>
<evidence type="ECO:0000313" key="6">
    <source>
        <dbReference type="EMBL" id="GGD40621.1"/>
    </source>
</evidence>
<evidence type="ECO:0000256" key="3">
    <source>
        <dbReference type="ARBA" id="ARBA00022840"/>
    </source>
</evidence>
<keyword evidence="2" id="KW-0547">Nucleotide-binding</keyword>
<feature type="region of interest" description="Disordered" evidence="4">
    <location>
        <begin position="368"/>
        <end position="390"/>
    </location>
</feature>
<protein>
    <submittedName>
        <fullName evidence="6">Molybdenum ABC transporter ATP-binding protein</fullName>
    </submittedName>
</protein>
<evidence type="ECO:0000313" key="7">
    <source>
        <dbReference type="Proteomes" id="UP000633205"/>
    </source>
</evidence>
<evidence type="ECO:0000256" key="4">
    <source>
        <dbReference type="SAM" id="MobiDB-lite"/>
    </source>
</evidence>
<dbReference type="PANTHER" id="PTHR42781:SF4">
    <property type="entry name" value="SPERMIDINE_PUTRESCINE IMPORT ATP-BINDING PROTEIN POTA"/>
    <property type="match status" value="1"/>
</dbReference>
<keyword evidence="7" id="KW-1185">Reference proteome</keyword>
<dbReference type="PROSITE" id="PS50893">
    <property type="entry name" value="ABC_TRANSPORTER_2"/>
    <property type="match status" value="1"/>
</dbReference>
<evidence type="ECO:0000256" key="2">
    <source>
        <dbReference type="ARBA" id="ARBA00022741"/>
    </source>
</evidence>
<comment type="caution">
    <text evidence="6">The sequence shown here is derived from an EMBL/GenBank/DDBJ whole genome shotgun (WGS) entry which is preliminary data.</text>
</comment>
<reference evidence="6" key="1">
    <citation type="journal article" date="2014" name="Int. J. Syst. Evol. Microbiol.">
        <title>Complete genome sequence of Corynebacterium casei LMG S-19264T (=DSM 44701T), isolated from a smear-ripened cheese.</title>
        <authorList>
            <consortium name="US DOE Joint Genome Institute (JGI-PGF)"/>
            <person name="Walter F."/>
            <person name="Albersmeier A."/>
            <person name="Kalinowski J."/>
            <person name="Ruckert C."/>
        </authorList>
    </citation>
    <scope>NUCLEOTIDE SEQUENCE</scope>
    <source>
        <strain evidence="6">CGMCC 1.15152</strain>
    </source>
</reference>
<dbReference type="Proteomes" id="UP000633205">
    <property type="component" value="Unassembled WGS sequence"/>
</dbReference>
<gene>
    <name evidence="6" type="ORF">GCM10010915_21870</name>
</gene>
<dbReference type="InterPro" id="IPR003439">
    <property type="entry name" value="ABC_transporter-like_ATP-bd"/>
</dbReference>
<keyword evidence="1" id="KW-0813">Transport</keyword>
<sequence>MTASVIAGRVVVRRSARFELDAELDVGHGEVLAVMGPSGAGKSTLLQALAGDLSVTGGEVRIGGDVLTRRRRPDRRRRGVVMLGQNPLLFPHLSARDNVAFGPRAGRMPRRRARTDADEWLWRVGLSGIGDHRPNELSGGQQQRVALARALATTPRLLLLDEPLTSLDVETASDIRSLLREQLAFTMTPTILVTHDAFDAAALARRMIVIEDGEVTQRGAVRDVLARPATSFVASAAGLNRLPGTADDGVWTGSSFGMPLTITSADSGPRPADGDEIVAVFRPADARIARAEETTWTGALQVARSGADDETPGEWLARVERLEPAPGGARVHVSEPLLAIDVPTAQIAALGIAPGDPVRVSVPPDAVRLIPSESSLPGAPGSRPRPTLEG</sequence>
<dbReference type="GO" id="GO:0005524">
    <property type="term" value="F:ATP binding"/>
    <property type="evidence" value="ECO:0007669"/>
    <property type="project" value="UniProtKB-KW"/>
</dbReference>
<evidence type="ECO:0000256" key="1">
    <source>
        <dbReference type="ARBA" id="ARBA00022448"/>
    </source>
</evidence>
<dbReference type="PROSITE" id="PS00211">
    <property type="entry name" value="ABC_TRANSPORTER_1"/>
    <property type="match status" value="1"/>
</dbReference>
<dbReference type="RefSeq" id="WP_188712259.1">
    <property type="nucleotide sequence ID" value="NZ_BMHO01000001.1"/>
</dbReference>
<dbReference type="InterPro" id="IPR008995">
    <property type="entry name" value="Mo/tungstate-bd_C_term_dom"/>
</dbReference>
<dbReference type="AlphaFoldDB" id="A0A916YDN6"/>
<dbReference type="SUPFAM" id="SSF52540">
    <property type="entry name" value="P-loop containing nucleoside triphosphate hydrolases"/>
    <property type="match status" value="1"/>
</dbReference>
<dbReference type="Gene3D" id="3.40.50.300">
    <property type="entry name" value="P-loop containing nucleotide triphosphate hydrolases"/>
    <property type="match status" value="1"/>
</dbReference>
<dbReference type="InterPro" id="IPR050093">
    <property type="entry name" value="ABC_SmlMolc_Importer"/>
</dbReference>
<accession>A0A916YDN6</accession>
<dbReference type="GO" id="GO:0016887">
    <property type="term" value="F:ATP hydrolysis activity"/>
    <property type="evidence" value="ECO:0007669"/>
    <property type="project" value="InterPro"/>
</dbReference>
<dbReference type="SMART" id="SM00382">
    <property type="entry name" value="AAA"/>
    <property type="match status" value="1"/>
</dbReference>
<organism evidence="6 7">
    <name type="scientific">Microbacterium faecale</name>
    <dbReference type="NCBI Taxonomy" id="1804630"/>
    <lineage>
        <taxon>Bacteria</taxon>
        <taxon>Bacillati</taxon>
        <taxon>Actinomycetota</taxon>
        <taxon>Actinomycetes</taxon>
        <taxon>Micrococcales</taxon>
        <taxon>Microbacteriaceae</taxon>
        <taxon>Microbacterium</taxon>
    </lineage>
</organism>
<dbReference type="SUPFAM" id="SSF50331">
    <property type="entry name" value="MOP-like"/>
    <property type="match status" value="1"/>
</dbReference>
<dbReference type="InterPro" id="IPR017871">
    <property type="entry name" value="ABC_transporter-like_CS"/>
</dbReference>
<proteinExistence type="predicted"/>